<evidence type="ECO:0000256" key="2">
    <source>
        <dbReference type="SAM" id="SignalP"/>
    </source>
</evidence>
<feature type="chain" id="PRO_5042073753" evidence="2">
    <location>
        <begin position="19"/>
        <end position="243"/>
    </location>
</feature>
<gene>
    <name evidence="3" type="ORF">B0H17DRAFT_1125729</name>
</gene>
<proteinExistence type="predicted"/>
<organism evidence="3 4">
    <name type="scientific">Mycena rosella</name>
    <name type="common">Pink bonnet</name>
    <name type="synonym">Agaricus rosellus</name>
    <dbReference type="NCBI Taxonomy" id="1033263"/>
    <lineage>
        <taxon>Eukaryota</taxon>
        <taxon>Fungi</taxon>
        <taxon>Dikarya</taxon>
        <taxon>Basidiomycota</taxon>
        <taxon>Agaricomycotina</taxon>
        <taxon>Agaricomycetes</taxon>
        <taxon>Agaricomycetidae</taxon>
        <taxon>Agaricales</taxon>
        <taxon>Marasmiineae</taxon>
        <taxon>Mycenaceae</taxon>
        <taxon>Mycena</taxon>
    </lineage>
</organism>
<keyword evidence="2" id="KW-0732">Signal</keyword>
<feature type="compositionally biased region" description="Polar residues" evidence="1">
    <location>
        <begin position="221"/>
        <end position="232"/>
    </location>
</feature>
<dbReference type="EMBL" id="JARKIE010000006">
    <property type="protein sequence ID" value="KAJ7706925.1"/>
    <property type="molecule type" value="Genomic_DNA"/>
</dbReference>
<dbReference type="Proteomes" id="UP001221757">
    <property type="component" value="Unassembled WGS sequence"/>
</dbReference>
<sequence length="243" mass="26247">MAGSRTLILIVALKTTHAGDRELQSSDWGEIVLLTIACRALAVGLSAEPEPCECGQRGESRSILKLDWGRASTTVNLNKIGLPSEGSPVGICRDQCAQPQVPDDMEGITLKKKEERIRWGIRRIEFKGEPKTASTFIGSSATFVATGGLPPSLSRGSGRFSISSRKTVKSALLQVSILRERIFSGPASTPSHFVEIYYRVGIRLKSAGWDLGELNEDEEPSTSAQLNSQAGAAQSPFEKFGVR</sequence>
<protein>
    <submittedName>
        <fullName evidence="3">Uncharacterized protein</fullName>
    </submittedName>
</protein>
<feature type="region of interest" description="Disordered" evidence="1">
    <location>
        <begin position="215"/>
        <end position="243"/>
    </location>
</feature>
<accession>A0AAD7GX19</accession>
<comment type="caution">
    <text evidence="3">The sequence shown here is derived from an EMBL/GenBank/DDBJ whole genome shotgun (WGS) entry which is preliminary data.</text>
</comment>
<keyword evidence="4" id="KW-1185">Reference proteome</keyword>
<evidence type="ECO:0000313" key="3">
    <source>
        <dbReference type="EMBL" id="KAJ7706925.1"/>
    </source>
</evidence>
<evidence type="ECO:0000256" key="1">
    <source>
        <dbReference type="SAM" id="MobiDB-lite"/>
    </source>
</evidence>
<reference evidence="3" key="1">
    <citation type="submission" date="2023-03" db="EMBL/GenBank/DDBJ databases">
        <title>Massive genome expansion in bonnet fungi (Mycena s.s.) driven by repeated elements and novel gene families across ecological guilds.</title>
        <authorList>
            <consortium name="Lawrence Berkeley National Laboratory"/>
            <person name="Harder C.B."/>
            <person name="Miyauchi S."/>
            <person name="Viragh M."/>
            <person name="Kuo A."/>
            <person name="Thoen E."/>
            <person name="Andreopoulos B."/>
            <person name="Lu D."/>
            <person name="Skrede I."/>
            <person name="Drula E."/>
            <person name="Henrissat B."/>
            <person name="Morin E."/>
            <person name="Kohler A."/>
            <person name="Barry K."/>
            <person name="LaButti K."/>
            <person name="Morin E."/>
            <person name="Salamov A."/>
            <person name="Lipzen A."/>
            <person name="Mereny Z."/>
            <person name="Hegedus B."/>
            <person name="Baldrian P."/>
            <person name="Stursova M."/>
            <person name="Weitz H."/>
            <person name="Taylor A."/>
            <person name="Grigoriev I.V."/>
            <person name="Nagy L.G."/>
            <person name="Martin F."/>
            <person name="Kauserud H."/>
        </authorList>
    </citation>
    <scope>NUCLEOTIDE SEQUENCE</scope>
    <source>
        <strain evidence="3">CBHHK067</strain>
    </source>
</reference>
<evidence type="ECO:0000313" key="4">
    <source>
        <dbReference type="Proteomes" id="UP001221757"/>
    </source>
</evidence>
<dbReference type="AlphaFoldDB" id="A0AAD7GX19"/>
<feature type="signal peptide" evidence="2">
    <location>
        <begin position="1"/>
        <end position="18"/>
    </location>
</feature>
<name>A0AAD7GX19_MYCRO</name>